<dbReference type="Proteomes" id="UP000510682">
    <property type="component" value="Chromosome"/>
</dbReference>
<reference evidence="1 2" key="2">
    <citation type="submission" date="2020-07" db="EMBL/GenBank/DDBJ databases">
        <authorList>
            <person name="Yu X."/>
        </authorList>
    </citation>
    <scope>NUCLEOTIDE SEQUENCE [LARGE SCALE GENOMIC DNA]</scope>
    <source>
        <strain evidence="2">24</strain>
    </source>
</reference>
<dbReference type="RefSeq" id="WP_180916483.1">
    <property type="nucleotide sequence ID" value="NZ_CP059165.1"/>
</dbReference>
<dbReference type="AlphaFoldDB" id="A0A7D6E5K3"/>
<dbReference type="InterPro" id="IPR006175">
    <property type="entry name" value="YjgF/YER057c/UK114"/>
</dbReference>
<proteinExistence type="predicted"/>
<accession>A0A7D6E5K3</accession>
<dbReference type="KEGG" id="mgor:H0P51_02470"/>
<name>A0A7D6E5K3_9MYCO</name>
<gene>
    <name evidence="1" type="ORF">H0P51_02470</name>
</gene>
<dbReference type="InterPro" id="IPR035959">
    <property type="entry name" value="RutC-like_sf"/>
</dbReference>
<sequence>MTAAFINPAELATPSGFTHAVRADGTHVYLAGQTALDAHGVITGIGIVQQFERALSNLLTALHAAGGGPEHLVTVTVYVLDMEDYKAHAKQVGQVWRRLAGPTYPAMAGIEVARLWDIEALVELQGVACLPRDGQNVSDG</sequence>
<evidence type="ECO:0000313" key="1">
    <source>
        <dbReference type="EMBL" id="QLL07882.1"/>
    </source>
</evidence>
<dbReference type="CDD" id="cd00448">
    <property type="entry name" value="YjgF_YER057c_UK114_family"/>
    <property type="match status" value="1"/>
</dbReference>
<dbReference type="EMBL" id="CP059165">
    <property type="protein sequence ID" value="QLL07882.1"/>
    <property type="molecule type" value="Genomic_DNA"/>
</dbReference>
<dbReference type="PANTHER" id="PTHR43857">
    <property type="entry name" value="BLR7761 PROTEIN"/>
    <property type="match status" value="1"/>
</dbReference>
<dbReference type="Pfam" id="PF01042">
    <property type="entry name" value="Ribonuc_L-PSP"/>
    <property type="match status" value="1"/>
</dbReference>
<organism evidence="1 2">
    <name type="scientific">Mycobacterium vicinigordonae</name>
    <dbReference type="NCBI Taxonomy" id="1719132"/>
    <lineage>
        <taxon>Bacteria</taxon>
        <taxon>Bacillati</taxon>
        <taxon>Actinomycetota</taxon>
        <taxon>Actinomycetes</taxon>
        <taxon>Mycobacteriales</taxon>
        <taxon>Mycobacteriaceae</taxon>
        <taxon>Mycobacterium</taxon>
    </lineage>
</organism>
<evidence type="ECO:0000313" key="2">
    <source>
        <dbReference type="Proteomes" id="UP000510682"/>
    </source>
</evidence>
<keyword evidence="2" id="KW-1185">Reference proteome</keyword>
<dbReference type="PANTHER" id="PTHR43857:SF1">
    <property type="entry name" value="YJGH FAMILY PROTEIN"/>
    <property type="match status" value="1"/>
</dbReference>
<reference evidence="2" key="1">
    <citation type="submission" date="2020-07" db="EMBL/GenBank/DDBJ databases">
        <title>Description of Mycobacterium gordonae subsp. intergordonae subsp.nov. and Mycobacterium gordonae subsp. gordonae subsp. nov.</title>
        <authorList>
            <person name="Yu X."/>
        </authorList>
    </citation>
    <scope>NUCLEOTIDE SEQUENCE [LARGE SCALE GENOMIC DNA]</scope>
    <source>
        <strain evidence="2">24</strain>
    </source>
</reference>
<protein>
    <submittedName>
        <fullName evidence="1">RidA family protein</fullName>
    </submittedName>
</protein>
<dbReference type="SUPFAM" id="SSF55298">
    <property type="entry name" value="YjgF-like"/>
    <property type="match status" value="1"/>
</dbReference>
<dbReference type="Gene3D" id="3.30.1330.40">
    <property type="entry name" value="RutC-like"/>
    <property type="match status" value="1"/>
</dbReference>
<reference evidence="2" key="3">
    <citation type="submission" date="2023-07" db="EMBL/GenBank/DDBJ databases">
        <title>Description of Mycobacterium gordonae subsp. intergordonae subsp.nov. and Mycobacterium gordonae subsp. gordonae subsp. nov.</title>
        <authorList>
            <person name="Huang H."/>
        </authorList>
    </citation>
    <scope>NUCLEOTIDE SEQUENCE [LARGE SCALE GENOMIC DNA]</scope>
    <source>
        <strain evidence="2">24</strain>
    </source>
</reference>